<accession>A0ABW4GAZ0</accession>
<dbReference type="InterPro" id="IPR009081">
    <property type="entry name" value="PP-bd_ACP"/>
</dbReference>
<keyword evidence="3" id="KW-1185">Reference proteome</keyword>
<dbReference type="Pfam" id="PF00501">
    <property type="entry name" value="AMP-binding"/>
    <property type="match status" value="1"/>
</dbReference>
<dbReference type="InterPro" id="IPR020845">
    <property type="entry name" value="AMP-binding_CS"/>
</dbReference>
<dbReference type="EMBL" id="JBHUCM010000017">
    <property type="protein sequence ID" value="MFD1539473.1"/>
    <property type="molecule type" value="Genomic_DNA"/>
</dbReference>
<reference evidence="3" key="1">
    <citation type="journal article" date="2019" name="Int. J. Syst. Evol. Microbiol.">
        <title>The Global Catalogue of Microorganisms (GCM) 10K type strain sequencing project: providing services to taxonomists for standard genome sequencing and annotation.</title>
        <authorList>
            <consortium name="The Broad Institute Genomics Platform"/>
            <consortium name="The Broad Institute Genome Sequencing Center for Infectious Disease"/>
            <person name="Wu L."/>
            <person name="Ma J."/>
        </authorList>
    </citation>
    <scope>NUCLEOTIDE SEQUENCE [LARGE SCALE GENOMIC DNA]</scope>
    <source>
        <strain evidence="3">CGMCC 1.15399</strain>
    </source>
</reference>
<dbReference type="PANTHER" id="PTHR45527:SF1">
    <property type="entry name" value="FATTY ACID SYNTHASE"/>
    <property type="match status" value="1"/>
</dbReference>
<dbReference type="InterPro" id="IPR000873">
    <property type="entry name" value="AMP-dep_synth/lig_dom"/>
</dbReference>
<protein>
    <submittedName>
        <fullName evidence="2">Amino acid adenylation domain-containing protein</fullName>
    </submittedName>
</protein>
<evidence type="ECO:0000259" key="1">
    <source>
        <dbReference type="PROSITE" id="PS50075"/>
    </source>
</evidence>
<dbReference type="RefSeq" id="WP_219535112.1">
    <property type="nucleotide sequence ID" value="NZ_JAHKRM010000025.1"/>
</dbReference>
<proteinExistence type="predicted"/>
<dbReference type="InterPro" id="IPR010071">
    <property type="entry name" value="AA_adenyl_dom"/>
</dbReference>
<dbReference type="CDD" id="cd05930">
    <property type="entry name" value="A_NRPS"/>
    <property type="match status" value="1"/>
</dbReference>
<dbReference type="PROSITE" id="PS50075">
    <property type="entry name" value="CARRIER"/>
    <property type="match status" value="1"/>
</dbReference>
<comment type="caution">
    <text evidence="2">The sequence shown here is derived from an EMBL/GenBank/DDBJ whole genome shotgun (WGS) entry which is preliminary data.</text>
</comment>
<sequence length="577" mass="61044">MDILRRLAGQVRRTPGRTALIAGGESMTYRRLADVTEELAGRMVGAGPGRTVALHLPQGMAALVGMLATLRAGAAWVVVEPGHPAVRLRAVLDSTDCAAIVHLPGADVPAQGPTLIDYTARGPGGAVASRTVDGRHPAYLVLTSGTTGRPKTVAISRSNLDVAIADHVGLYGPAPVFLPAMSVSFDGVLTVLFATLVSGGTVVLPDARELRDPVAVSTLANQHRITHLFAVPSFYDQLLGRAEPLPDSLAMAFIGGEVVTPALVEQHRTALPGARLMNVYGPAETSMVCTAHQVLGSPKRTVPIGRAFAGVVTRVLDERLRPVPPGRIGELYIGGGYVGLGYAGAPVSTAERFVADPHGHGARMYRTGDLAAVNPDGELEFHGRTDDQVKVRGVRVELAEIEHVVRGHDAVRQAAVLTTADHGVVAFVVPAGEDGQVGARLRAFCAERLIEQAVPALFVPVDRIPLTHNGKIDRSALLTMIPATSPGTIPGTEAQRQVAAEWGAVLRHHDFGPHDNFWRVGGTSMKLMDLYERLDARWPGVFRIGELFDLDTIEAQADAVATRTGGVGVAFAVRLEV</sequence>
<evidence type="ECO:0000313" key="3">
    <source>
        <dbReference type="Proteomes" id="UP001597097"/>
    </source>
</evidence>
<dbReference type="InterPro" id="IPR025110">
    <property type="entry name" value="AMP-bd_C"/>
</dbReference>
<evidence type="ECO:0000313" key="2">
    <source>
        <dbReference type="EMBL" id="MFD1539473.1"/>
    </source>
</evidence>
<name>A0ABW4GAZ0_9ACTN</name>
<organism evidence="2 3">
    <name type="scientific">Nonomuraea guangzhouensis</name>
    <dbReference type="NCBI Taxonomy" id="1291555"/>
    <lineage>
        <taxon>Bacteria</taxon>
        <taxon>Bacillati</taxon>
        <taxon>Actinomycetota</taxon>
        <taxon>Actinomycetes</taxon>
        <taxon>Streptosporangiales</taxon>
        <taxon>Streptosporangiaceae</taxon>
        <taxon>Nonomuraea</taxon>
    </lineage>
</organism>
<dbReference type="NCBIfam" id="TIGR01733">
    <property type="entry name" value="AA-adenyl-dom"/>
    <property type="match status" value="1"/>
</dbReference>
<gene>
    <name evidence="2" type="ORF">ACFSJ0_20630</name>
</gene>
<dbReference type="PROSITE" id="PS00455">
    <property type="entry name" value="AMP_BINDING"/>
    <property type="match status" value="1"/>
</dbReference>
<dbReference type="Pfam" id="PF13193">
    <property type="entry name" value="AMP-binding_C"/>
    <property type="match status" value="1"/>
</dbReference>
<feature type="domain" description="Carrier" evidence="1">
    <location>
        <begin position="489"/>
        <end position="564"/>
    </location>
</feature>
<dbReference type="Proteomes" id="UP001597097">
    <property type="component" value="Unassembled WGS sequence"/>
</dbReference>
<dbReference type="PANTHER" id="PTHR45527">
    <property type="entry name" value="NONRIBOSOMAL PEPTIDE SYNTHETASE"/>
    <property type="match status" value="1"/>
</dbReference>